<proteinExistence type="predicted"/>
<gene>
    <name evidence="2" type="ORF">A2650_00875</name>
</gene>
<evidence type="ECO:0000313" key="2">
    <source>
        <dbReference type="EMBL" id="OGM99689.1"/>
    </source>
</evidence>
<keyword evidence="1" id="KW-0812">Transmembrane</keyword>
<dbReference type="Proteomes" id="UP000177117">
    <property type="component" value="Unassembled WGS sequence"/>
</dbReference>
<protein>
    <submittedName>
        <fullName evidence="2">Uncharacterized protein</fullName>
    </submittedName>
</protein>
<feature type="transmembrane region" description="Helical" evidence="1">
    <location>
        <begin position="12"/>
        <end position="30"/>
    </location>
</feature>
<organism evidence="2 3">
    <name type="scientific">Candidatus Yanofskybacteria bacterium RIFCSPHIGHO2_01_FULL_41_53</name>
    <dbReference type="NCBI Taxonomy" id="1802663"/>
    <lineage>
        <taxon>Bacteria</taxon>
        <taxon>Candidatus Yanofskyibacteriota</taxon>
    </lineage>
</organism>
<comment type="caution">
    <text evidence="2">The sequence shown here is derived from an EMBL/GenBank/DDBJ whole genome shotgun (WGS) entry which is preliminary data.</text>
</comment>
<accession>A0A1F8EH47</accession>
<dbReference type="EMBL" id="MGJD01000037">
    <property type="protein sequence ID" value="OGM99689.1"/>
    <property type="molecule type" value="Genomic_DNA"/>
</dbReference>
<keyword evidence="1" id="KW-1133">Transmembrane helix</keyword>
<reference evidence="2 3" key="1">
    <citation type="journal article" date="2016" name="Nat. Commun.">
        <title>Thousands of microbial genomes shed light on interconnected biogeochemical processes in an aquifer system.</title>
        <authorList>
            <person name="Anantharaman K."/>
            <person name="Brown C.T."/>
            <person name="Hug L.A."/>
            <person name="Sharon I."/>
            <person name="Castelle C.J."/>
            <person name="Probst A.J."/>
            <person name="Thomas B.C."/>
            <person name="Singh A."/>
            <person name="Wilkins M.J."/>
            <person name="Karaoz U."/>
            <person name="Brodie E.L."/>
            <person name="Williams K.H."/>
            <person name="Hubbard S.S."/>
            <person name="Banfield J.F."/>
        </authorList>
    </citation>
    <scope>NUCLEOTIDE SEQUENCE [LARGE SCALE GENOMIC DNA]</scope>
</reference>
<feature type="transmembrane region" description="Helical" evidence="1">
    <location>
        <begin position="36"/>
        <end position="59"/>
    </location>
</feature>
<evidence type="ECO:0000313" key="3">
    <source>
        <dbReference type="Proteomes" id="UP000177117"/>
    </source>
</evidence>
<keyword evidence="1" id="KW-0472">Membrane</keyword>
<evidence type="ECO:0000256" key="1">
    <source>
        <dbReference type="SAM" id="Phobius"/>
    </source>
</evidence>
<dbReference type="AlphaFoldDB" id="A0A1F8EH47"/>
<name>A0A1F8EH47_9BACT</name>
<sequence length="77" mass="8736">MNKKRLEVFFEFLIFGVIVGVVEDLIAVKLVTGEPITWDVIGIVIAVAIPFAFIGEVLVDQVDFIELWGKFNRKNKK</sequence>